<dbReference type="InterPro" id="IPR011991">
    <property type="entry name" value="ArsR-like_HTH"/>
</dbReference>
<evidence type="ECO:0000256" key="1">
    <source>
        <dbReference type="ARBA" id="ARBA00022849"/>
    </source>
</evidence>
<evidence type="ECO:0000313" key="3">
    <source>
        <dbReference type="EMBL" id="GAA3609019.1"/>
    </source>
</evidence>
<proteinExistence type="predicted"/>
<dbReference type="SUPFAM" id="SSF52788">
    <property type="entry name" value="Phosphotyrosine protein phosphatases I"/>
    <property type="match status" value="1"/>
</dbReference>
<dbReference type="PANTHER" id="PTHR43428">
    <property type="entry name" value="ARSENATE REDUCTASE"/>
    <property type="match status" value="1"/>
</dbReference>
<dbReference type="Pfam" id="PF01022">
    <property type="entry name" value="HTH_5"/>
    <property type="match status" value="1"/>
</dbReference>
<keyword evidence="4" id="KW-1185">Reference proteome</keyword>
<dbReference type="SMART" id="SM00418">
    <property type="entry name" value="HTH_ARSR"/>
    <property type="match status" value="1"/>
</dbReference>
<sequence>MAADPLRWRLVQELALSDRRVRELVTLIGQPQNLISYHLGRLRASGMVTARRSSFDGRDTYYHLDLGRCAQLLTEAGATLHPGLALDPPFVTAAETPGTASYTALFLCTGNSARSQVAEALSRVHSGGRVQGFSAGSQPKPLHPDAVRVMAARGVDIAGQQSKHLSVFAQRHFEYVITLCDKVREVCPPFSGDPTHIHWSIPDPNAPGGGYAAFELMAAEIETRVTFWLAAIGVALSPFGQESVQEA</sequence>
<name>A0ABP6ZHL1_9ACTN</name>
<dbReference type="InterPro" id="IPR036196">
    <property type="entry name" value="Ptyr_pPase_sf"/>
</dbReference>
<dbReference type="InterPro" id="IPR001845">
    <property type="entry name" value="HTH_ArsR_DNA-bd_dom"/>
</dbReference>
<dbReference type="InterPro" id="IPR023485">
    <property type="entry name" value="Ptyr_pPase"/>
</dbReference>
<dbReference type="PROSITE" id="PS50987">
    <property type="entry name" value="HTH_ARSR_2"/>
    <property type="match status" value="1"/>
</dbReference>
<dbReference type="CDD" id="cd00090">
    <property type="entry name" value="HTH_ARSR"/>
    <property type="match status" value="1"/>
</dbReference>
<dbReference type="PANTHER" id="PTHR43428:SF1">
    <property type="entry name" value="ARSENATE REDUCTASE"/>
    <property type="match status" value="1"/>
</dbReference>
<keyword evidence="1" id="KW-0059">Arsenical resistance</keyword>
<evidence type="ECO:0000313" key="4">
    <source>
        <dbReference type="Proteomes" id="UP001500630"/>
    </source>
</evidence>
<dbReference type="InterPro" id="IPR036390">
    <property type="entry name" value="WH_DNA-bd_sf"/>
</dbReference>
<dbReference type="Pfam" id="PF01451">
    <property type="entry name" value="LMWPc"/>
    <property type="match status" value="1"/>
</dbReference>
<dbReference type="SUPFAM" id="SSF46785">
    <property type="entry name" value="Winged helix' DNA-binding domain"/>
    <property type="match status" value="1"/>
</dbReference>
<evidence type="ECO:0000259" key="2">
    <source>
        <dbReference type="PROSITE" id="PS50987"/>
    </source>
</evidence>
<dbReference type="InterPro" id="IPR036388">
    <property type="entry name" value="WH-like_DNA-bd_sf"/>
</dbReference>
<feature type="domain" description="HTH arsR-type" evidence="2">
    <location>
        <begin position="1"/>
        <end position="84"/>
    </location>
</feature>
<dbReference type="CDD" id="cd16345">
    <property type="entry name" value="LMWP_ArsC"/>
    <property type="match status" value="1"/>
</dbReference>
<reference evidence="4" key="1">
    <citation type="journal article" date="2019" name="Int. J. Syst. Evol. Microbiol.">
        <title>The Global Catalogue of Microorganisms (GCM) 10K type strain sequencing project: providing services to taxonomists for standard genome sequencing and annotation.</title>
        <authorList>
            <consortium name="The Broad Institute Genomics Platform"/>
            <consortium name="The Broad Institute Genome Sequencing Center for Infectious Disease"/>
            <person name="Wu L."/>
            <person name="Ma J."/>
        </authorList>
    </citation>
    <scope>NUCLEOTIDE SEQUENCE [LARGE SCALE GENOMIC DNA]</scope>
    <source>
        <strain evidence="4">JCM 17326</strain>
    </source>
</reference>
<dbReference type="Gene3D" id="1.10.10.10">
    <property type="entry name" value="Winged helix-like DNA-binding domain superfamily/Winged helix DNA-binding domain"/>
    <property type="match status" value="1"/>
</dbReference>
<gene>
    <name evidence="3" type="ORF">GCM10022419_112500</name>
</gene>
<accession>A0ABP6ZHL1</accession>
<dbReference type="Gene3D" id="3.40.50.2300">
    <property type="match status" value="1"/>
</dbReference>
<dbReference type="EMBL" id="BAABDQ010000044">
    <property type="protein sequence ID" value="GAA3609019.1"/>
    <property type="molecule type" value="Genomic_DNA"/>
</dbReference>
<protein>
    <submittedName>
        <fullName evidence="3">ArsR family transcriptional regulator</fullName>
    </submittedName>
</protein>
<dbReference type="SMART" id="SM00226">
    <property type="entry name" value="LMWPc"/>
    <property type="match status" value="1"/>
</dbReference>
<dbReference type="Proteomes" id="UP001500630">
    <property type="component" value="Unassembled WGS sequence"/>
</dbReference>
<comment type="caution">
    <text evidence="3">The sequence shown here is derived from an EMBL/GenBank/DDBJ whole genome shotgun (WGS) entry which is preliminary data.</text>
</comment>
<organism evidence="3 4">
    <name type="scientific">Nonomuraea rosea</name>
    <dbReference type="NCBI Taxonomy" id="638574"/>
    <lineage>
        <taxon>Bacteria</taxon>
        <taxon>Bacillati</taxon>
        <taxon>Actinomycetota</taxon>
        <taxon>Actinomycetes</taxon>
        <taxon>Streptosporangiales</taxon>
        <taxon>Streptosporangiaceae</taxon>
        <taxon>Nonomuraea</taxon>
    </lineage>
</organism>